<evidence type="ECO:0000256" key="2">
    <source>
        <dbReference type="ARBA" id="ARBA00022448"/>
    </source>
</evidence>
<proteinExistence type="predicted"/>
<feature type="transmembrane region" description="Helical" evidence="9">
    <location>
        <begin position="74"/>
        <end position="91"/>
    </location>
</feature>
<evidence type="ECO:0000256" key="4">
    <source>
        <dbReference type="ARBA" id="ARBA00022597"/>
    </source>
</evidence>
<evidence type="ECO:0000313" key="11">
    <source>
        <dbReference type="Proteomes" id="UP000262325"/>
    </source>
</evidence>
<comment type="subcellular location">
    <subcellularLocation>
        <location evidence="1">Cell membrane</location>
        <topology evidence="1">Multi-pass membrane protein</topology>
    </subcellularLocation>
</comment>
<feature type="transmembrane region" description="Helical" evidence="9">
    <location>
        <begin position="136"/>
        <end position="166"/>
    </location>
</feature>
<dbReference type="InterPro" id="IPR004700">
    <property type="entry name" value="PTS_IIC_man"/>
</dbReference>
<dbReference type="Pfam" id="PF03609">
    <property type="entry name" value="EII-Sor"/>
    <property type="match status" value="1"/>
</dbReference>
<evidence type="ECO:0000256" key="1">
    <source>
        <dbReference type="ARBA" id="ARBA00004651"/>
    </source>
</evidence>
<evidence type="ECO:0000256" key="5">
    <source>
        <dbReference type="ARBA" id="ARBA00022683"/>
    </source>
</evidence>
<evidence type="ECO:0000256" key="6">
    <source>
        <dbReference type="ARBA" id="ARBA00022692"/>
    </source>
</evidence>
<dbReference type="Proteomes" id="UP000262325">
    <property type="component" value="Unassembled WGS sequence"/>
</dbReference>
<dbReference type="GO" id="GO:0005886">
    <property type="term" value="C:plasma membrane"/>
    <property type="evidence" value="ECO:0007669"/>
    <property type="project" value="UniProtKB-SubCell"/>
</dbReference>
<dbReference type="AlphaFoldDB" id="A0A3D5QCM3"/>
<keyword evidence="3" id="KW-1003">Cell membrane</keyword>
<gene>
    <name evidence="10" type="ORF">DHM44_07975</name>
</gene>
<keyword evidence="8 9" id="KW-0472">Membrane</keyword>
<protein>
    <submittedName>
        <fullName evidence="10">Uncharacterized protein</fullName>
    </submittedName>
</protein>
<keyword evidence="6 9" id="KW-0812">Transmembrane</keyword>
<feature type="transmembrane region" description="Helical" evidence="9">
    <location>
        <begin position="178"/>
        <end position="195"/>
    </location>
</feature>
<organism evidence="10 11">
    <name type="scientific">Flexistipes sinusarabici</name>
    <dbReference type="NCBI Taxonomy" id="2352"/>
    <lineage>
        <taxon>Bacteria</taxon>
        <taxon>Pseudomonadati</taxon>
        <taxon>Deferribacterota</taxon>
        <taxon>Deferribacteres</taxon>
        <taxon>Deferribacterales</taxon>
        <taxon>Flexistipitaceae</taxon>
        <taxon>Flexistipes</taxon>
    </lineage>
</organism>
<dbReference type="EMBL" id="DPPF01000164">
    <property type="protein sequence ID" value="HCW93605.1"/>
    <property type="molecule type" value="Genomic_DNA"/>
</dbReference>
<keyword evidence="7 9" id="KW-1133">Transmembrane helix</keyword>
<feature type="transmembrane region" description="Helical" evidence="9">
    <location>
        <begin position="31"/>
        <end position="54"/>
    </location>
</feature>
<dbReference type="GO" id="GO:0009401">
    <property type="term" value="P:phosphoenolpyruvate-dependent sugar phosphotransferase system"/>
    <property type="evidence" value="ECO:0007669"/>
    <property type="project" value="UniProtKB-KW"/>
</dbReference>
<accession>A0A3D5QCM3</accession>
<feature type="transmembrane region" description="Helical" evidence="9">
    <location>
        <begin position="202"/>
        <end position="218"/>
    </location>
</feature>
<keyword evidence="2" id="KW-0813">Transport</keyword>
<evidence type="ECO:0000313" key="10">
    <source>
        <dbReference type="EMBL" id="HCW93605.1"/>
    </source>
</evidence>
<keyword evidence="4" id="KW-0762">Sugar transport</keyword>
<evidence type="ECO:0000256" key="9">
    <source>
        <dbReference type="SAM" id="Phobius"/>
    </source>
</evidence>
<evidence type="ECO:0000256" key="7">
    <source>
        <dbReference type="ARBA" id="ARBA00022989"/>
    </source>
</evidence>
<evidence type="ECO:0000256" key="3">
    <source>
        <dbReference type="ARBA" id="ARBA00022475"/>
    </source>
</evidence>
<comment type="caution">
    <text evidence="10">The sequence shown here is derived from an EMBL/GenBank/DDBJ whole genome shotgun (WGS) entry which is preliminary data.</text>
</comment>
<name>A0A3D5QCM3_FLESI</name>
<reference evidence="10 11" key="1">
    <citation type="journal article" date="2018" name="Nat. Biotechnol.">
        <title>A standardized bacterial taxonomy based on genome phylogeny substantially revises the tree of life.</title>
        <authorList>
            <person name="Parks D.H."/>
            <person name="Chuvochina M."/>
            <person name="Waite D.W."/>
            <person name="Rinke C."/>
            <person name="Skarshewski A."/>
            <person name="Chaumeil P.A."/>
            <person name="Hugenholtz P."/>
        </authorList>
    </citation>
    <scope>NUCLEOTIDE SEQUENCE [LARGE SCALE GENOMIC DNA]</scope>
    <source>
        <strain evidence="10">UBA8672</strain>
    </source>
</reference>
<feature type="transmembrane region" description="Helical" evidence="9">
    <location>
        <begin position="97"/>
        <end position="115"/>
    </location>
</feature>
<sequence>MNVNYIALLLLAGFSSVDRNAAFHIMLSRPLVLSTIIGLLFGNVYLCFLSGLLIELFGNIDVPVGTKISKDDTFMAYSMGILVSFGIIQTLSDYLLGLLLVIIFVFPVTYVDMLTRKWNQHMLDKYLKYRIYKSPFGILIKGITVAFVKGVVLYNIFCLVAAFILVRIEDYLSIQGEITAYIFLIASFLAGYLIRFLSFKSVYKYIVFSLGLLLGWLVI</sequence>
<keyword evidence="5" id="KW-0598">Phosphotransferase system</keyword>
<evidence type="ECO:0000256" key="8">
    <source>
        <dbReference type="ARBA" id="ARBA00023136"/>
    </source>
</evidence>